<comment type="caution">
    <text evidence="1">The sequence shown here is derived from an EMBL/GenBank/DDBJ whole genome shotgun (WGS) entry which is preliminary data.</text>
</comment>
<sequence>MHTSMRRFSSLPVAPAASLLRSVILNAKSLVHFHRVSPAIDPSLSALRKWSVCTNLQMLREPIETNDFLEGAATAVDRVLHAVHSDDFRAFVGEKNKENDVVSWLQEVMTQKRFDACVFEMEEACKRGVKYDLRHVHFENLGLFEASVILDKIRLQVHCDMVHTVRVTSGHRDFQVPKSSSMLWTFESSTKKRDWKIVDFQDISLLDH</sequence>
<proteinExistence type="predicted"/>
<dbReference type="OrthoDB" id="59561at2759"/>
<dbReference type="AlphaFoldDB" id="A0A1V9ZPW8"/>
<dbReference type="EMBL" id="JNBS01001761">
    <property type="protein sequence ID" value="OQS00062.1"/>
    <property type="molecule type" value="Genomic_DNA"/>
</dbReference>
<dbReference type="Gene3D" id="3.10.450.240">
    <property type="match status" value="1"/>
</dbReference>
<evidence type="ECO:0008006" key="3">
    <source>
        <dbReference type="Google" id="ProtNLM"/>
    </source>
</evidence>
<reference evidence="1 2" key="1">
    <citation type="journal article" date="2014" name="Genome Biol. Evol.">
        <title>The secreted proteins of Achlya hypogyna and Thraustotheca clavata identify the ancestral oomycete secretome and reveal gene acquisitions by horizontal gene transfer.</title>
        <authorList>
            <person name="Misner I."/>
            <person name="Blouin N."/>
            <person name="Leonard G."/>
            <person name="Richards T.A."/>
            <person name="Lane C.E."/>
        </authorList>
    </citation>
    <scope>NUCLEOTIDE SEQUENCE [LARGE SCALE GENOMIC DNA]</scope>
    <source>
        <strain evidence="1 2">ATCC 34112</strain>
    </source>
</reference>
<name>A0A1V9ZPW8_9STRA</name>
<accession>A0A1V9ZPW8</accession>
<evidence type="ECO:0000313" key="2">
    <source>
        <dbReference type="Proteomes" id="UP000243217"/>
    </source>
</evidence>
<gene>
    <name evidence="1" type="ORF">THRCLA_06262</name>
</gene>
<evidence type="ECO:0000313" key="1">
    <source>
        <dbReference type="EMBL" id="OQS00062.1"/>
    </source>
</evidence>
<dbReference type="Proteomes" id="UP000243217">
    <property type="component" value="Unassembled WGS sequence"/>
</dbReference>
<keyword evidence="2" id="KW-1185">Reference proteome</keyword>
<protein>
    <recommendedName>
        <fullName evidence="3">Tim44-like domain-containing protein</fullName>
    </recommendedName>
</protein>
<organism evidence="1 2">
    <name type="scientific">Thraustotheca clavata</name>
    <dbReference type="NCBI Taxonomy" id="74557"/>
    <lineage>
        <taxon>Eukaryota</taxon>
        <taxon>Sar</taxon>
        <taxon>Stramenopiles</taxon>
        <taxon>Oomycota</taxon>
        <taxon>Saprolegniomycetes</taxon>
        <taxon>Saprolegniales</taxon>
        <taxon>Achlyaceae</taxon>
        <taxon>Thraustotheca</taxon>
    </lineage>
</organism>